<feature type="transmembrane region" description="Helical" evidence="2">
    <location>
        <begin position="83"/>
        <end position="104"/>
    </location>
</feature>
<protein>
    <recommendedName>
        <fullName evidence="5">MARVEL domain-containing protein</fullName>
    </recommendedName>
</protein>
<evidence type="ECO:0008006" key="5">
    <source>
        <dbReference type="Google" id="ProtNLM"/>
    </source>
</evidence>
<feature type="transmembrane region" description="Helical" evidence="2">
    <location>
        <begin position="20"/>
        <end position="39"/>
    </location>
</feature>
<reference evidence="3" key="1">
    <citation type="submission" date="2022-10" db="EMBL/GenBank/DDBJ databases">
        <title>Culturing micro-colonial fungi from biological soil crusts in the Mojave desert and describing Neophaeococcomyces mojavensis, and introducing the new genera and species Taxawa tesnikishii.</title>
        <authorList>
            <person name="Kurbessoian T."/>
            <person name="Stajich J.E."/>
        </authorList>
    </citation>
    <scope>NUCLEOTIDE SEQUENCE</scope>
    <source>
        <strain evidence="3">TK_1</strain>
    </source>
</reference>
<evidence type="ECO:0000256" key="2">
    <source>
        <dbReference type="SAM" id="Phobius"/>
    </source>
</evidence>
<keyword evidence="2" id="KW-0472">Membrane</keyword>
<evidence type="ECO:0000313" key="4">
    <source>
        <dbReference type="Proteomes" id="UP001172684"/>
    </source>
</evidence>
<sequence length="264" mass="28885">MARVRDANNPWLKRVLIPFWVIRGLVEIFFIGGTIYLLAAGGNTRSSQGAYLVSLLFNLTLAALDIASIVLYSRHNLKPKIFLIFNVVGCAIWLIVFLMTIPYAMAGDHLSISIAVAIFIVWLGPLIYASVIYHRTRKALVRGQYAPAANPYAGTPYAPVELSSTAAPQHPYQQSPYEISPQEYYSPHAAPQPTAPQSTAYTQHTQPQSTGYTLPPPHPSQSPAPYVMPARHPSAQQGLYVMPAPYPNKGAVGEAEAVEMPATR</sequence>
<feature type="region of interest" description="Disordered" evidence="1">
    <location>
        <begin position="183"/>
        <end position="230"/>
    </location>
</feature>
<feature type="transmembrane region" description="Helical" evidence="2">
    <location>
        <begin position="110"/>
        <end position="133"/>
    </location>
</feature>
<comment type="caution">
    <text evidence="3">The sequence shown here is derived from an EMBL/GenBank/DDBJ whole genome shotgun (WGS) entry which is preliminary data.</text>
</comment>
<feature type="transmembrane region" description="Helical" evidence="2">
    <location>
        <begin position="51"/>
        <end position="71"/>
    </location>
</feature>
<keyword evidence="4" id="KW-1185">Reference proteome</keyword>
<gene>
    <name evidence="3" type="ORF">H2201_002195</name>
</gene>
<keyword evidence="2" id="KW-0812">Transmembrane</keyword>
<dbReference type="Proteomes" id="UP001172684">
    <property type="component" value="Unassembled WGS sequence"/>
</dbReference>
<name>A0ABQ9P265_9PEZI</name>
<keyword evidence="2" id="KW-1133">Transmembrane helix</keyword>
<evidence type="ECO:0000256" key="1">
    <source>
        <dbReference type="SAM" id="MobiDB-lite"/>
    </source>
</evidence>
<accession>A0ABQ9P265</accession>
<feature type="compositionally biased region" description="Low complexity" evidence="1">
    <location>
        <begin position="189"/>
        <end position="203"/>
    </location>
</feature>
<dbReference type="EMBL" id="JAPDRL010000011">
    <property type="protein sequence ID" value="KAJ9667660.1"/>
    <property type="molecule type" value="Genomic_DNA"/>
</dbReference>
<proteinExistence type="predicted"/>
<organism evidence="3 4">
    <name type="scientific">Coniosporium apollinis</name>
    <dbReference type="NCBI Taxonomy" id="61459"/>
    <lineage>
        <taxon>Eukaryota</taxon>
        <taxon>Fungi</taxon>
        <taxon>Dikarya</taxon>
        <taxon>Ascomycota</taxon>
        <taxon>Pezizomycotina</taxon>
        <taxon>Dothideomycetes</taxon>
        <taxon>Dothideomycetes incertae sedis</taxon>
        <taxon>Coniosporium</taxon>
    </lineage>
</organism>
<evidence type="ECO:0000313" key="3">
    <source>
        <dbReference type="EMBL" id="KAJ9667660.1"/>
    </source>
</evidence>